<dbReference type="CDD" id="cd04318">
    <property type="entry name" value="EcAsnRS_like_N"/>
    <property type="match status" value="1"/>
</dbReference>
<dbReference type="PANTHER" id="PTHR22594">
    <property type="entry name" value="ASPARTYL/LYSYL-TRNA SYNTHETASE"/>
    <property type="match status" value="1"/>
</dbReference>
<evidence type="ECO:0000256" key="6">
    <source>
        <dbReference type="ARBA" id="ARBA00022917"/>
    </source>
</evidence>
<keyword evidence="5" id="KW-0067">ATP-binding</keyword>
<name>A0A4P9ZY98_9FUNG</name>
<organism evidence="10 11">
    <name type="scientific">Dimargaris cristalligena</name>
    <dbReference type="NCBI Taxonomy" id="215637"/>
    <lineage>
        <taxon>Eukaryota</taxon>
        <taxon>Fungi</taxon>
        <taxon>Fungi incertae sedis</taxon>
        <taxon>Zoopagomycota</taxon>
        <taxon>Kickxellomycotina</taxon>
        <taxon>Dimargaritomycetes</taxon>
        <taxon>Dimargaritales</taxon>
        <taxon>Dimargaritaceae</taxon>
        <taxon>Dimargaris</taxon>
    </lineage>
</organism>
<dbReference type="Pfam" id="PF01336">
    <property type="entry name" value="tRNA_anti-codon"/>
    <property type="match status" value="1"/>
</dbReference>
<gene>
    <name evidence="10" type="ORF">BJ085DRAFT_17153</name>
</gene>
<evidence type="ECO:0000256" key="5">
    <source>
        <dbReference type="ARBA" id="ARBA00022840"/>
    </source>
</evidence>
<evidence type="ECO:0000256" key="4">
    <source>
        <dbReference type="ARBA" id="ARBA00022741"/>
    </source>
</evidence>
<dbReference type="Proteomes" id="UP000268162">
    <property type="component" value="Unassembled WGS sequence"/>
</dbReference>
<keyword evidence="11" id="KW-1185">Reference proteome</keyword>
<evidence type="ECO:0000313" key="10">
    <source>
        <dbReference type="EMBL" id="RKP38663.1"/>
    </source>
</evidence>
<dbReference type="EC" id="6.1.1.22" evidence="2"/>
<evidence type="ECO:0000256" key="2">
    <source>
        <dbReference type="ARBA" id="ARBA00012816"/>
    </source>
</evidence>
<accession>A0A4P9ZY98</accession>
<dbReference type="SUPFAM" id="SSF50249">
    <property type="entry name" value="Nucleic acid-binding proteins"/>
    <property type="match status" value="1"/>
</dbReference>
<dbReference type="SUPFAM" id="SSF55681">
    <property type="entry name" value="Class II aaRS and biotin synthetases"/>
    <property type="match status" value="1"/>
</dbReference>
<evidence type="ECO:0000256" key="3">
    <source>
        <dbReference type="ARBA" id="ARBA00022598"/>
    </source>
</evidence>
<dbReference type="InterPro" id="IPR004522">
    <property type="entry name" value="Asn-tRNA-ligase"/>
</dbReference>
<keyword evidence="7 10" id="KW-0030">Aminoacyl-tRNA synthetase</keyword>
<dbReference type="EMBL" id="ML002342">
    <property type="protein sequence ID" value="RKP38663.1"/>
    <property type="molecule type" value="Genomic_DNA"/>
</dbReference>
<dbReference type="GO" id="GO:0003676">
    <property type="term" value="F:nucleic acid binding"/>
    <property type="evidence" value="ECO:0007669"/>
    <property type="project" value="InterPro"/>
</dbReference>
<dbReference type="AlphaFoldDB" id="A0A4P9ZY98"/>
<evidence type="ECO:0000256" key="8">
    <source>
        <dbReference type="SAM" id="MobiDB-lite"/>
    </source>
</evidence>
<feature type="region of interest" description="Disordered" evidence="8">
    <location>
        <begin position="1"/>
        <end position="44"/>
    </location>
</feature>
<feature type="domain" description="Aminoacyl-transfer RNA synthetases class-II family profile" evidence="9">
    <location>
        <begin position="205"/>
        <end position="527"/>
    </location>
</feature>
<dbReference type="PANTHER" id="PTHR22594:SF34">
    <property type="entry name" value="ASPARAGINE--TRNA LIGASE, MITOCHONDRIAL-RELATED"/>
    <property type="match status" value="1"/>
</dbReference>
<dbReference type="Gene3D" id="3.30.930.10">
    <property type="entry name" value="Bira Bifunctional Protein, Domain 2"/>
    <property type="match status" value="1"/>
</dbReference>
<dbReference type="GO" id="GO:0005739">
    <property type="term" value="C:mitochondrion"/>
    <property type="evidence" value="ECO:0007669"/>
    <property type="project" value="TreeGrafter"/>
</dbReference>
<evidence type="ECO:0000256" key="1">
    <source>
        <dbReference type="ARBA" id="ARBA00008226"/>
    </source>
</evidence>
<dbReference type="GO" id="GO:0004816">
    <property type="term" value="F:asparagine-tRNA ligase activity"/>
    <property type="evidence" value="ECO:0007669"/>
    <property type="project" value="UniProtKB-EC"/>
</dbReference>
<dbReference type="Pfam" id="PF00152">
    <property type="entry name" value="tRNA-synt_2"/>
    <property type="match status" value="1"/>
</dbReference>
<dbReference type="CDD" id="cd00776">
    <property type="entry name" value="AsxRS_core"/>
    <property type="match status" value="1"/>
</dbReference>
<protein>
    <recommendedName>
        <fullName evidence="2">asparagine--tRNA ligase</fullName>
        <ecNumber evidence="2">6.1.1.22</ecNumber>
    </recommendedName>
</protein>
<comment type="similarity">
    <text evidence="1">Belongs to the class-II aminoacyl-tRNA synthetase family.</text>
</comment>
<dbReference type="NCBIfam" id="NF003037">
    <property type="entry name" value="PRK03932.1"/>
    <property type="match status" value="1"/>
</dbReference>
<keyword evidence="4" id="KW-0547">Nucleotide-binding</keyword>
<proteinExistence type="inferred from homology"/>
<dbReference type="GO" id="GO:0005524">
    <property type="term" value="F:ATP binding"/>
    <property type="evidence" value="ECO:0007669"/>
    <property type="project" value="UniProtKB-KW"/>
</dbReference>
<evidence type="ECO:0000259" key="9">
    <source>
        <dbReference type="PROSITE" id="PS50862"/>
    </source>
</evidence>
<reference evidence="11" key="1">
    <citation type="journal article" date="2018" name="Nat. Microbiol.">
        <title>Leveraging single-cell genomics to expand the fungal tree of life.</title>
        <authorList>
            <person name="Ahrendt S.R."/>
            <person name="Quandt C.A."/>
            <person name="Ciobanu D."/>
            <person name="Clum A."/>
            <person name="Salamov A."/>
            <person name="Andreopoulos B."/>
            <person name="Cheng J.F."/>
            <person name="Woyke T."/>
            <person name="Pelin A."/>
            <person name="Henrissat B."/>
            <person name="Reynolds N.K."/>
            <person name="Benny G.L."/>
            <person name="Smith M.E."/>
            <person name="James T.Y."/>
            <person name="Grigoriev I.V."/>
        </authorList>
    </citation>
    <scope>NUCLEOTIDE SEQUENCE [LARGE SCALE GENOMIC DNA]</scope>
    <source>
        <strain evidence="11">RSA 468</strain>
    </source>
</reference>
<dbReference type="InterPro" id="IPR002312">
    <property type="entry name" value="Asp/Asn-tRNA-synth_IIb"/>
</dbReference>
<keyword evidence="6" id="KW-0648">Protein biosynthesis</keyword>
<keyword evidence="3" id="KW-0436">Ligase</keyword>
<evidence type="ECO:0000313" key="11">
    <source>
        <dbReference type="Proteomes" id="UP000268162"/>
    </source>
</evidence>
<dbReference type="PROSITE" id="PS50862">
    <property type="entry name" value="AA_TRNA_LIGASE_II"/>
    <property type="match status" value="1"/>
</dbReference>
<dbReference type="GO" id="GO:0006421">
    <property type="term" value="P:asparaginyl-tRNA aminoacylation"/>
    <property type="evidence" value="ECO:0007669"/>
    <property type="project" value="InterPro"/>
</dbReference>
<evidence type="ECO:0000256" key="7">
    <source>
        <dbReference type="ARBA" id="ARBA00023146"/>
    </source>
</evidence>
<dbReference type="InterPro" id="IPR004365">
    <property type="entry name" value="NA-bd_OB_tRNA"/>
</dbReference>
<dbReference type="InterPro" id="IPR004364">
    <property type="entry name" value="Aa-tRNA-synt_II"/>
</dbReference>
<dbReference type="PRINTS" id="PR01042">
    <property type="entry name" value="TRNASYNTHASP"/>
</dbReference>
<dbReference type="Gene3D" id="2.40.50.140">
    <property type="entry name" value="Nucleic acid-binding proteins"/>
    <property type="match status" value="1"/>
</dbReference>
<dbReference type="InterPro" id="IPR006195">
    <property type="entry name" value="aa-tRNA-synth_II"/>
</dbReference>
<dbReference type="InterPro" id="IPR045864">
    <property type="entry name" value="aa-tRNA-synth_II/BPL/LPL"/>
</dbReference>
<dbReference type="NCBIfam" id="TIGR00457">
    <property type="entry name" value="asnS"/>
    <property type="match status" value="1"/>
</dbReference>
<dbReference type="STRING" id="215637.A0A4P9ZY98"/>
<dbReference type="InterPro" id="IPR012340">
    <property type="entry name" value="NA-bd_OB-fold"/>
</dbReference>
<sequence>MRRPGELQYARPLQTSCRSRHHQPSPGLPSDTTAPTSPELGVGDLSPTIRQVLTTSTDGQAVTLQGWVRSVRKQKARSFIELHDGSTAAGIQGDPGTAGLSAEVTTGASLRIDGVLAASPGGKQDRELQADQLVVLGTCPTDTYPLQKKFHSTEFLRSIPHLRPRTRTFNNLMRVRDMATHRFNTFLHVSLFFKSNTSILMVAIEQDFVQVHTPILTSHDCEGGGEVFKVVSNPKSDSTTVAPLSGSPSTTAPAEFFGRPTFTTVSAQLHAEVMTQAFNRVYTFNPTFRAEPSMTSRHLAEFWMLEAEMAFLTDLTPLLDFTERMIKDVVGYVRNHADAELSHLENRPLALRQVWEALLDRPFARMTYTAAVTELQAHAARHPDAFKFPVVWGRDLQIEHELWLAETLCRGPVFVTDYPAALKAFYMKANNYSTRVGTSALEEGRATVASVDLLVPGPGELMGGSLREHNVDVLEQKIQMVGLPLEDYQWYLDLRRYGSVPHGGFGIGFDRFIQMITGMDSIRDVIPFPRYVGHCQL</sequence>